<organism evidence="1 2">
    <name type="scientific">Moumouvirus australiensis</name>
    <dbReference type="NCBI Taxonomy" id="2109587"/>
    <lineage>
        <taxon>Viruses</taxon>
        <taxon>Varidnaviria</taxon>
        <taxon>Bamfordvirae</taxon>
        <taxon>Nucleocytoviricota</taxon>
        <taxon>Megaviricetes</taxon>
        <taxon>Imitervirales</taxon>
        <taxon>Mimiviridae</taxon>
        <taxon>Megamimivirinae</taxon>
        <taxon>Moumouvirus</taxon>
        <taxon>Moumouvirus australiense</taxon>
    </lineage>
</organism>
<keyword evidence="2" id="KW-1185">Reference proteome</keyword>
<protein>
    <submittedName>
        <fullName evidence="1">Uncharacterized protein</fullName>
    </submittedName>
</protein>
<evidence type="ECO:0000313" key="2">
    <source>
        <dbReference type="Proteomes" id="UP000289600"/>
    </source>
</evidence>
<gene>
    <name evidence="1" type="ORF">mc_851</name>
</gene>
<dbReference type="EMBL" id="MG807320">
    <property type="protein sequence ID" value="AVL95238.1"/>
    <property type="molecule type" value="Genomic_DNA"/>
</dbReference>
<reference evidence="2" key="1">
    <citation type="submission" date="2018-01" db="EMBL/GenBank/DDBJ databases">
        <title>Testimony of 'menage a trois' revealed by the proteome of Megavirus virophage.</title>
        <authorList>
            <person name="Jeudy S."/>
            <person name="Bertaux L."/>
            <person name="Alempic J.-M."/>
            <person name="Lartigue A."/>
            <person name="Legendre M."/>
            <person name="Philippe N."/>
            <person name="Beucher L."/>
            <person name="Biondi E."/>
            <person name="Juul S."/>
            <person name="Turner D."/>
            <person name="Coute Y."/>
            <person name="Claverie J.-M."/>
            <person name="Abergel C."/>
        </authorList>
    </citation>
    <scope>NUCLEOTIDE SEQUENCE [LARGE SCALE GENOMIC DNA]</scope>
</reference>
<accession>A0A2P1EMZ2</accession>
<proteinExistence type="predicted"/>
<name>A0A2P1EMZ2_9VIRU</name>
<dbReference type="Proteomes" id="UP000289600">
    <property type="component" value="Segment"/>
</dbReference>
<evidence type="ECO:0000313" key="1">
    <source>
        <dbReference type="EMBL" id="AVL95238.1"/>
    </source>
</evidence>
<sequence length="184" mass="21967">MISDIESLENFFDENAIETYVDRNSFNSDFDYINLNVFSFLLNKNVKLLSKFIDDAKQIHGDKYDYSYVDYKSRVIEVTIKCNSCGNTFNIKPRSHIFDKIGCTMCYFTDDDRRLHREKKFIFKLIQMYGSDFTYDKIKYFGTRKEVIITCSKCQRDYKRQPETLVRNKFKCRPCSSPKNKKII</sequence>